<feature type="compositionally biased region" description="Acidic residues" evidence="1">
    <location>
        <begin position="197"/>
        <end position="206"/>
    </location>
</feature>
<dbReference type="AlphaFoldDB" id="A0A9P3UL62"/>
<feature type="region of interest" description="Disordered" evidence="1">
    <location>
        <begin position="391"/>
        <end position="421"/>
    </location>
</feature>
<proteinExistence type="predicted"/>
<dbReference type="EMBL" id="BRPK01000004">
    <property type="protein sequence ID" value="GLB37062.1"/>
    <property type="molecule type" value="Genomic_DNA"/>
</dbReference>
<gene>
    <name evidence="2" type="ORF">LshimejAT787_0401130</name>
</gene>
<sequence>MTSISPAQATMQAGPSMDRQIPQSPPKLSGTVPGVLDHTQRDRLCRGGSILSFASFDPHTASPHIKSPALDDRSLNEKLYRPKRVVIEITPSGVSTWRFVPSARREEGVPDEGTWPRVVNVCGTYYECSQEQWDIYKLDPLYDCLVRAPPNVPSITPVTEYPQTVPPPPFGKRVPSPTGEAYAPFSQAKKRRVEVQTESEDEKSEVEDMIIDDEVSRPKLARTNGRMKKYVEKLVTDKKERLERMARRIERLATQGNGETEFTFTAPTERSTNVPVPPAIGKRKGTTLTSLFDSLRTNGDHDTETTRLTDEEPLRNRVNYVTTTNAKRTRTVSPSTAKEDLAARRQVREERKAKYWKQEHEARRLAREAELLKELYRNNSDVEMQYASEATAKMESASGEEEITENGAVSSDEDVDDEEAARQAAIALSRRKLAELEADRPLWEQAAAKRREQERLEAEAMRQRAEAKKRAEEAEKVKERREREERRRREEEAQRKAREEAAQRTAEQERRRQAMKRERDSWRHGHWTVERAKERYSKLSERFDKTKYSPDELPLSADEIPWPMLSRDFDLEDVTWQAVAEFFNAVQPTMTTMEFKKFIIKSHVRFHTDRWASRRLLESVKDEVERGVIEIANKMVIQQLTPIWEGVCGKKADHPHY</sequence>
<feature type="compositionally biased region" description="Polar residues" evidence="1">
    <location>
        <begin position="1"/>
        <end position="13"/>
    </location>
</feature>
<dbReference type="OrthoDB" id="8062037at2759"/>
<feature type="region of interest" description="Disordered" evidence="1">
    <location>
        <begin position="454"/>
        <end position="519"/>
    </location>
</feature>
<evidence type="ECO:0000256" key="1">
    <source>
        <dbReference type="SAM" id="MobiDB-lite"/>
    </source>
</evidence>
<keyword evidence="3" id="KW-1185">Reference proteome</keyword>
<feature type="region of interest" description="Disordered" evidence="1">
    <location>
        <begin position="1"/>
        <end position="35"/>
    </location>
</feature>
<dbReference type="Proteomes" id="UP001063166">
    <property type="component" value="Unassembled WGS sequence"/>
</dbReference>
<evidence type="ECO:0000313" key="3">
    <source>
        <dbReference type="Proteomes" id="UP001063166"/>
    </source>
</evidence>
<protein>
    <submittedName>
        <fullName evidence="2">Zinc finger, C3HC4 type (RING finger)</fullName>
    </submittedName>
</protein>
<feature type="region of interest" description="Disordered" evidence="1">
    <location>
        <begin position="185"/>
        <end position="206"/>
    </location>
</feature>
<reference evidence="2" key="1">
    <citation type="submission" date="2022-07" db="EMBL/GenBank/DDBJ databases">
        <title>The genome of Lyophyllum shimeji provides insight into the initial evolution of ectomycorrhizal fungal genome.</title>
        <authorList>
            <person name="Kobayashi Y."/>
            <person name="Shibata T."/>
            <person name="Hirakawa H."/>
            <person name="Shigenobu S."/>
            <person name="Nishiyama T."/>
            <person name="Yamada A."/>
            <person name="Hasebe M."/>
            <person name="Kawaguchi M."/>
        </authorList>
    </citation>
    <scope>NUCLEOTIDE SEQUENCE</scope>
    <source>
        <strain evidence="2">AT787</strain>
    </source>
</reference>
<evidence type="ECO:0000313" key="2">
    <source>
        <dbReference type="EMBL" id="GLB37062.1"/>
    </source>
</evidence>
<comment type="caution">
    <text evidence="2">The sequence shown here is derived from an EMBL/GenBank/DDBJ whole genome shotgun (WGS) entry which is preliminary data.</text>
</comment>
<name>A0A9P3UL62_LYOSH</name>
<organism evidence="2 3">
    <name type="scientific">Lyophyllum shimeji</name>
    <name type="common">Hon-shimeji</name>
    <name type="synonym">Tricholoma shimeji</name>
    <dbReference type="NCBI Taxonomy" id="47721"/>
    <lineage>
        <taxon>Eukaryota</taxon>
        <taxon>Fungi</taxon>
        <taxon>Dikarya</taxon>
        <taxon>Basidiomycota</taxon>
        <taxon>Agaricomycotina</taxon>
        <taxon>Agaricomycetes</taxon>
        <taxon>Agaricomycetidae</taxon>
        <taxon>Agaricales</taxon>
        <taxon>Tricholomatineae</taxon>
        <taxon>Lyophyllaceae</taxon>
        <taxon>Lyophyllum</taxon>
    </lineage>
</organism>
<accession>A0A9P3UL62</accession>